<dbReference type="EMBL" id="KB456270">
    <property type="protein sequence ID" value="EMF08758.1"/>
    <property type="molecule type" value="Genomic_DNA"/>
</dbReference>
<dbReference type="Proteomes" id="UP000016931">
    <property type="component" value="Unassembled WGS sequence"/>
</dbReference>
<proteinExistence type="predicted"/>
<keyword evidence="4" id="KW-1185">Reference proteome</keyword>
<dbReference type="STRING" id="692275.M3BRL2"/>
<dbReference type="OrthoDB" id="5599753at2759"/>
<protein>
    <recommendedName>
        <fullName evidence="2">LITAF domain-containing protein</fullName>
    </recommendedName>
</protein>
<name>M3BRL2_SPHMS</name>
<dbReference type="GeneID" id="27904125"/>
<dbReference type="InterPro" id="IPR006629">
    <property type="entry name" value="LITAF"/>
</dbReference>
<organism evidence="3 4">
    <name type="scientific">Sphaerulina musiva (strain SO2202)</name>
    <name type="common">Poplar stem canker fungus</name>
    <name type="synonym">Septoria musiva</name>
    <dbReference type="NCBI Taxonomy" id="692275"/>
    <lineage>
        <taxon>Eukaryota</taxon>
        <taxon>Fungi</taxon>
        <taxon>Dikarya</taxon>
        <taxon>Ascomycota</taxon>
        <taxon>Pezizomycotina</taxon>
        <taxon>Dothideomycetes</taxon>
        <taxon>Dothideomycetidae</taxon>
        <taxon>Mycosphaerellales</taxon>
        <taxon>Mycosphaerellaceae</taxon>
        <taxon>Sphaerulina</taxon>
    </lineage>
</organism>
<evidence type="ECO:0000259" key="2">
    <source>
        <dbReference type="Pfam" id="PF10601"/>
    </source>
</evidence>
<reference evidence="3 4" key="1">
    <citation type="journal article" date="2012" name="PLoS Pathog.">
        <title>Diverse lifestyles and strategies of plant pathogenesis encoded in the genomes of eighteen Dothideomycetes fungi.</title>
        <authorList>
            <person name="Ohm R.A."/>
            <person name="Feau N."/>
            <person name="Henrissat B."/>
            <person name="Schoch C.L."/>
            <person name="Horwitz B.A."/>
            <person name="Barry K.W."/>
            <person name="Condon B.J."/>
            <person name="Copeland A.C."/>
            <person name="Dhillon B."/>
            <person name="Glaser F."/>
            <person name="Hesse C.N."/>
            <person name="Kosti I."/>
            <person name="LaButti K."/>
            <person name="Lindquist E.A."/>
            <person name="Lucas S."/>
            <person name="Salamov A.A."/>
            <person name="Bradshaw R.E."/>
            <person name="Ciuffetti L."/>
            <person name="Hamelin R.C."/>
            <person name="Kema G.H.J."/>
            <person name="Lawrence C."/>
            <person name="Scott J.A."/>
            <person name="Spatafora J.W."/>
            <person name="Turgeon B.G."/>
            <person name="de Wit P.J.G.M."/>
            <person name="Zhong S."/>
            <person name="Goodwin S.B."/>
            <person name="Grigoriev I.V."/>
        </authorList>
    </citation>
    <scope>NUCLEOTIDE SEQUENCE [LARGE SCALE GENOMIC DNA]</scope>
    <source>
        <strain evidence="3 4">SO2202</strain>
    </source>
</reference>
<feature type="domain" description="LITAF" evidence="2">
    <location>
        <begin position="70"/>
        <end position="141"/>
    </location>
</feature>
<feature type="compositionally biased region" description="Polar residues" evidence="1">
    <location>
        <begin position="16"/>
        <end position="40"/>
    </location>
</feature>
<dbReference type="OMA" id="CLAGWFE"/>
<sequence length="182" mass="20019">MADIPAEKQNAPAPPYQSQEQQHTPPSMGHQTTDTINRGSAVSPGPQMAMTPNAAPSQQPEMTQLNLLREQPEHIYCPRVGRVCLTKSESKDSEKTWFAVIGICLICPCVACIPLKGCCGDGMLQDWDHYCTGCGKQLTHRPYNREAQILAPDHAAVNSGSFPQMQYQSPVSSQPQYAQQQH</sequence>
<dbReference type="eggNOG" id="ENOG502T2Y2">
    <property type="taxonomic scope" value="Eukaryota"/>
</dbReference>
<feature type="region of interest" description="Disordered" evidence="1">
    <location>
        <begin position="1"/>
        <end position="60"/>
    </location>
</feature>
<gene>
    <name evidence="3" type="ORF">SEPMUDRAFT_151702</name>
</gene>
<evidence type="ECO:0000256" key="1">
    <source>
        <dbReference type="SAM" id="MobiDB-lite"/>
    </source>
</evidence>
<evidence type="ECO:0000313" key="4">
    <source>
        <dbReference type="Proteomes" id="UP000016931"/>
    </source>
</evidence>
<accession>M3BRL2</accession>
<dbReference type="HOGENOM" id="CLU_1468134_0_0_1"/>
<dbReference type="RefSeq" id="XP_016756879.1">
    <property type="nucleotide sequence ID" value="XM_016906988.1"/>
</dbReference>
<dbReference type="Pfam" id="PF10601">
    <property type="entry name" value="zf-LITAF-like"/>
    <property type="match status" value="1"/>
</dbReference>
<dbReference type="AlphaFoldDB" id="M3BRL2"/>
<evidence type="ECO:0000313" key="3">
    <source>
        <dbReference type="EMBL" id="EMF08758.1"/>
    </source>
</evidence>